<sequence>MTGRTTAPSPRFKARLAAALYLISAAPAGFSVYVLLKLVVRGDPAATAANILASEARFRLGLAADLIGILLVVGSVLLLYELFKPVSGSLARIVTSSVLIGSAVQALDAITDLAALIVLKGGNSLAAFNTAQAQAMAFLFLRLHTLVYDLALVFYGAGFILLGTLILRSTFLPRVLGVLVAIDGLGYLTFSFATFLSPPFVSHLYPYLPFLTAALGEGSLMLWLLVKGVDGQRWEEQAAVGDRVTARSGNQLIPRGQV</sequence>
<evidence type="ECO:0000313" key="2">
    <source>
        <dbReference type="EMBL" id="TMQ49333.1"/>
    </source>
</evidence>
<organism evidence="2 3">
    <name type="scientific">Eiseniibacteriota bacterium</name>
    <dbReference type="NCBI Taxonomy" id="2212470"/>
    <lineage>
        <taxon>Bacteria</taxon>
        <taxon>Candidatus Eiseniibacteriota</taxon>
    </lineage>
</organism>
<feature type="transmembrane region" description="Helical" evidence="1">
    <location>
        <begin position="60"/>
        <end position="80"/>
    </location>
</feature>
<name>A0A538SD98_UNCEI</name>
<accession>A0A538SD98</accession>
<keyword evidence="1" id="KW-0812">Transmembrane</keyword>
<dbReference type="InterPro" id="IPR025495">
    <property type="entry name" value="DUF4386"/>
</dbReference>
<dbReference type="Proteomes" id="UP000320184">
    <property type="component" value="Unassembled WGS sequence"/>
</dbReference>
<feature type="transmembrane region" description="Helical" evidence="1">
    <location>
        <begin position="207"/>
        <end position="226"/>
    </location>
</feature>
<proteinExistence type="predicted"/>
<comment type="caution">
    <text evidence="2">The sequence shown here is derived from an EMBL/GenBank/DDBJ whole genome shotgun (WGS) entry which is preliminary data.</text>
</comment>
<feature type="transmembrane region" description="Helical" evidence="1">
    <location>
        <begin position="20"/>
        <end position="40"/>
    </location>
</feature>
<dbReference type="EMBL" id="VBOT01000124">
    <property type="protein sequence ID" value="TMQ49333.1"/>
    <property type="molecule type" value="Genomic_DNA"/>
</dbReference>
<gene>
    <name evidence="2" type="ORF">E6K73_10115</name>
</gene>
<evidence type="ECO:0000256" key="1">
    <source>
        <dbReference type="SAM" id="Phobius"/>
    </source>
</evidence>
<keyword evidence="1" id="KW-0472">Membrane</keyword>
<dbReference type="Pfam" id="PF14329">
    <property type="entry name" value="DUF4386"/>
    <property type="match status" value="1"/>
</dbReference>
<feature type="transmembrane region" description="Helical" evidence="1">
    <location>
        <begin position="174"/>
        <end position="195"/>
    </location>
</feature>
<protein>
    <submittedName>
        <fullName evidence="2">DUF4386 domain-containing protein</fullName>
    </submittedName>
</protein>
<evidence type="ECO:0000313" key="3">
    <source>
        <dbReference type="Proteomes" id="UP000320184"/>
    </source>
</evidence>
<keyword evidence="1" id="KW-1133">Transmembrane helix</keyword>
<dbReference type="AlphaFoldDB" id="A0A538SD98"/>
<reference evidence="2 3" key="1">
    <citation type="journal article" date="2019" name="Nat. Microbiol.">
        <title>Mediterranean grassland soil C-N compound turnover is dependent on rainfall and depth, and is mediated by genomically divergent microorganisms.</title>
        <authorList>
            <person name="Diamond S."/>
            <person name="Andeer P.F."/>
            <person name="Li Z."/>
            <person name="Crits-Christoph A."/>
            <person name="Burstein D."/>
            <person name="Anantharaman K."/>
            <person name="Lane K.R."/>
            <person name="Thomas B.C."/>
            <person name="Pan C."/>
            <person name="Northen T.R."/>
            <person name="Banfield J.F."/>
        </authorList>
    </citation>
    <scope>NUCLEOTIDE SEQUENCE [LARGE SCALE GENOMIC DNA]</scope>
    <source>
        <strain evidence="2">WS_3</strain>
    </source>
</reference>
<feature type="transmembrane region" description="Helical" evidence="1">
    <location>
        <begin position="146"/>
        <end position="167"/>
    </location>
</feature>